<evidence type="ECO:0000313" key="2">
    <source>
        <dbReference type="EMBL" id="MBB2922245.1"/>
    </source>
</evidence>
<protein>
    <submittedName>
        <fullName evidence="2">Uncharacterized protein</fullName>
    </submittedName>
</protein>
<dbReference type="EMBL" id="JACHVX010000002">
    <property type="protein sequence ID" value="MBB2922245.1"/>
    <property type="molecule type" value="Genomic_DNA"/>
</dbReference>
<comment type="caution">
    <text evidence="2">The sequence shown here is derived from an EMBL/GenBank/DDBJ whole genome shotgun (WGS) entry which is preliminary data.</text>
</comment>
<organism evidence="2 3">
    <name type="scientific">Cellulomonas cellasea</name>
    <dbReference type="NCBI Taxonomy" id="43670"/>
    <lineage>
        <taxon>Bacteria</taxon>
        <taxon>Bacillati</taxon>
        <taxon>Actinomycetota</taxon>
        <taxon>Actinomycetes</taxon>
        <taxon>Micrococcales</taxon>
        <taxon>Cellulomonadaceae</taxon>
        <taxon>Cellulomonas</taxon>
    </lineage>
</organism>
<evidence type="ECO:0000256" key="1">
    <source>
        <dbReference type="SAM" id="MobiDB-lite"/>
    </source>
</evidence>
<accession>A0A7W4UDK0</accession>
<proteinExistence type="predicted"/>
<feature type="compositionally biased region" description="Low complexity" evidence="1">
    <location>
        <begin position="42"/>
        <end position="52"/>
    </location>
</feature>
<reference evidence="2 3" key="1">
    <citation type="submission" date="2020-08" db="EMBL/GenBank/DDBJ databases">
        <title>The Agave Microbiome: Exploring the role of microbial communities in plant adaptations to desert environments.</title>
        <authorList>
            <person name="Partida-Martinez L.P."/>
        </authorList>
    </citation>
    <scope>NUCLEOTIDE SEQUENCE [LARGE SCALE GENOMIC DNA]</scope>
    <source>
        <strain evidence="2 3">RAS26</strain>
    </source>
</reference>
<dbReference type="AlphaFoldDB" id="A0A7W4UDK0"/>
<dbReference type="Proteomes" id="UP000518206">
    <property type="component" value="Unassembled WGS sequence"/>
</dbReference>
<evidence type="ECO:0000313" key="3">
    <source>
        <dbReference type="Proteomes" id="UP000518206"/>
    </source>
</evidence>
<feature type="region of interest" description="Disordered" evidence="1">
    <location>
        <begin position="1"/>
        <end position="52"/>
    </location>
</feature>
<sequence>MFRVIGGTVDGGISTSRPAGTRPYVALDHASVAVTRPRSPRARPSGRAPRGA</sequence>
<gene>
    <name evidence="2" type="ORF">FHR80_001157</name>
</gene>
<name>A0A7W4UDK0_9CELL</name>
<reference evidence="2 3" key="2">
    <citation type="submission" date="2020-08" db="EMBL/GenBank/DDBJ databases">
        <authorList>
            <person name="Partida-Martinez L."/>
            <person name="Huntemann M."/>
            <person name="Clum A."/>
            <person name="Wang J."/>
            <person name="Palaniappan K."/>
            <person name="Ritter S."/>
            <person name="Chen I.-M."/>
            <person name="Stamatis D."/>
            <person name="Reddy T."/>
            <person name="O'Malley R."/>
            <person name="Daum C."/>
            <person name="Shapiro N."/>
            <person name="Ivanova N."/>
            <person name="Kyrpides N."/>
            <person name="Woyke T."/>
        </authorList>
    </citation>
    <scope>NUCLEOTIDE SEQUENCE [LARGE SCALE GENOMIC DNA]</scope>
    <source>
        <strain evidence="2 3">RAS26</strain>
    </source>
</reference>